<sequence length="74" mass="8079">MDGSSPFPDITRLNYKIQSEHAADEAARVVTALARLMPNIGGPRQLRRRLLALFVTSILTYGIAICGEAPKIGR</sequence>
<protein>
    <submittedName>
        <fullName evidence="1">Uncharacterized protein</fullName>
    </submittedName>
</protein>
<proteinExistence type="predicted"/>
<organism evidence="1">
    <name type="scientific">Bracon brevicornis</name>
    <dbReference type="NCBI Taxonomy" id="1563983"/>
    <lineage>
        <taxon>Eukaryota</taxon>
        <taxon>Metazoa</taxon>
        <taxon>Ecdysozoa</taxon>
        <taxon>Arthropoda</taxon>
        <taxon>Hexapoda</taxon>
        <taxon>Insecta</taxon>
        <taxon>Pterygota</taxon>
        <taxon>Neoptera</taxon>
        <taxon>Endopterygota</taxon>
        <taxon>Hymenoptera</taxon>
        <taxon>Apocrita</taxon>
        <taxon>Ichneumonoidea</taxon>
        <taxon>Braconidae</taxon>
        <taxon>Braconinae</taxon>
        <taxon>Bracon</taxon>
    </lineage>
</organism>
<dbReference type="EMBL" id="CADCXW020000216">
    <property type="protein sequence ID" value="CAD1565672.1"/>
    <property type="molecule type" value="Genomic_DNA"/>
</dbReference>
<reference evidence="1" key="1">
    <citation type="submission" date="2020-07" db="EMBL/GenBank/DDBJ databases">
        <authorList>
            <person name="Ferguson B K."/>
        </authorList>
    </citation>
    <scope>NUCLEOTIDE SEQUENCE</scope>
    <source>
        <strain evidence="1">L06</strain>
    </source>
</reference>
<name>A0A6V7KN37_9HYME</name>
<dbReference type="AlphaFoldDB" id="A0A6V7KN37"/>
<accession>A0A6V7KN37</accession>
<evidence type="ECO:0000313" key="1">
    <source>
        <dbReference type="EMBL" id="CAD1565672.1"/>
    </source>
</evidence>
<gene>
    <name evidence="1" type="ORF">BBRV_LOCUS84433</name>
</gene>